<feature type="compositionally biased region" description="Basic and acidic residues" evidence="4">
    <location>
        <begin position="1635"/>
        <end position="1697"/>
    </location>
</feature>
<sequence length="2847" mass="322615">MMKIKALNRESSSDEDTPVIQREAQEEIALELYNKALCLQNERGFSEAESILSKLIEENIPLLENNGGLPKSMSNLKYSCHMNIGNIYLKLNRVNEALEKYLLASELDGTDVTLWHKIGMLSLDQNKFRQSAYAFAKGLECSESHWPCLDKIISVLYAIRDTVACLEYIGKALMLDPDYSKGLVLRKQIYRDNPATKEYYKLYNPESIWEPPLDVPIDEEDEKSFLEEAQTLCDKVTAVEKSFESKPLQTIALPKNLKDFTWLSLTETIIFIHQYLADHELSHFTMIDMKKCMSQVEDPSVFKFPQSDQVEDTKPVDDNVADNKAPQVNGETGSHEEKMETDQIIERRISQNSETNTTEVQESTPVQTDNDEEQNMEQETEEQDEVVEPRERGRPRGSKRKRDVVSDLQIWSWYSRRKLSKKAKEKDFTVEDALERVIPKDLLPYRIDPDKFTNFEDSMNTMDLYHMYVENYNVNYLSPIHSPKSVNYEQYFGTDREVEDVREFWMKSREYYDVIVLIKDLVFHLSKLWHHKWPKELVPLYITAYNMFREHCDPPQVFCGGHSFEELKRDALAAILSGELAFFSCDTKDPLPPTLLGNLRLISGWEDEWKEEYPSFFIRVYWLQAHLFRKENNNDLAVTALQLIQEAIEEKEASTKEKYMLSLPNCFKYGLINIDITKKIFKHLEMINSLSTVESLFNSERYTEAADILKETFGGGPCPQVGRMGRPAQLGLLMHSLWFTDKGQCFIWTEQSLNEAFEQHLKFSKDQDKWEKVLEKCLAILFEIIKQDTICVVDFLQEEHRARLVQNLSKIISRQLSNDSSKFSFSCVTPWILLHYVLLREEQRAYAKRRNLRGKREKSENNGEMEEPFDNTVPPSLSILFSAHEFLGPKGLCMANQGELLHFIIDTILDKLDTPIFERIRNSLEIHVEQSMFCLYQHPSKKNKVSRHLADHNVDPLPLTWERACQLFEFYGPDHLPEFNSYKNASISADLEQLFKRIIALVPPSNALQHHLPKVMDYIHGKTDKMWESVDFPRKVKAIYFLIGDFYFKDRDFAKCIKFFQMDLCINPERLDSWACLGLSYAAQLDTKLNHCEKFKSEMEFLDKAKYASICFKRALDICPDPLTLWIECGSFQYNVHSYCSRVMKFESENLSMERFEFLENQKNSYLDSSGNSFEKAIAIYELEDTNEADERWLQYYILGKIAEKKQKEPAEYLQYYLTATTLLNENNAEYPEKINYSNPQHLSVEALELHYRIHASVLKYLELHEGKDIPNTLGAFFKKCMGMSKFLQKPLPPPPPPLPPEQTAEAPKLETPPKLETVVPNVTEELCKTPTTPNTSFQEQFLNSLNKLSSSTTDSKDDKARQSNDVQKNEDKESEVVVEKPIVNGKTETEIGIEKTESITVKESSEIKVDPELVKSKTDTETTDTKTIEDKTDVENKATAIITEVNDNKNDLDNIEEKSTTEVAKICSPVAKTDSNTTMENNTEDDVIMIISDSEDENKIDLSPKKMEVDEKQPETSNTDESKEEEEKMALTNSKDLDVTKEEDVIKDKMEVDGEAERKEDKDTDQNMEEQDMCKAKQPNEADENKVKLEESSLPEGSKFGAVKDVQQMLDEMMRQTMKETEEGGNEVDSDMSGTEKIEEVVLKDDQESMETKVETKVEVVVENKEETSEKKVNNEAKPKREKRSDTETDNDKKASAGESSSGSSSSSSSSDSSDSDSDDDDDDSSSSSSSSSSDDNSEFMSQNEISHLIDRCVNGLEICITRLTQNYKALYRLAHLYFHYKLKKDITKSKQLLLSEYKCKDGTVVSGLFNDRKPNNFFHGIWRIPSTEIDRPGSLSAHMSRCLSLLMQILRNTNDNKTLIDLCVQLTKVPDPDKIYIKNSERMAFSEQAMTMCIQSFKSQIKLVPNMTNPQIAKILQEIYKIYQRLMKHVPSKETPFANLLVEVYKQFIKEKIPENVNILDLAVKFCMQNKSAEKSRQQGISPKTPMFVPRGPGISTSAPVMPSPQTITPPQGAPLKRPPGSRPRGRPPLQKAPGQPRYQRSKSPSAAANLNKTYSWQKSLMDQTYAIEYIKHYKDELIKQYSKNMSIPQLTQLSQILTQGQINNPLTATAITSQMLAQTGLLNSTLLKQMNAMGNVGSPNMSAQLLDSLNQLNPTMKKQLGIEHALSSLTPDQLKLLTTLIPKQPTSSVPSTSSSLHTMTSTSGIVSTGKQTKLHSSGSSRQHIPSTSMPSTSMPSISMPSTSKSSIGDTSKHKQSASTTSSKNITMSHTVTQMFKEPAVNKSQSPEEKAAKDLMKDRPNISITPVAVSALPPPPSISPSFMRPTSTSPSSGKTLQEKLAEKKKEQQSKQMKSSGEEEKRQTDALMKTLNITSLPSSLTVSPAQPIPLPSIIKPPDTSQAGMFNFPKTPPTISQKYPLDMGMPSTSSSKTIKDQPLPTALTVSRGSALSSIGTPSFPVDSGISIRQVAINLSEKSKESPSVKDKNRKSLDLSLSPAVDISPVRKPEVISYRSDSFSKDVEIIPNYPKKSKHLHKKKVKTDENKNVTELSINPLAGKYAAKQSKEIKIKAETVSNVAEIVDQPSVTPPKHSKGSYKHATKEKTTENLAGIKCFKDPSKFEMAKKMKAYYNKSESSKKSEKPNPDLPGNVNILCHTSKEGSPKSDMTKKREYHQINPKSQPVKDISKSVAKPEPIMSKSESFQKLESLSRSGLSIVKSASPKKPENSSRPTEPIKKLESQSKPGSSYISPPKKLGLSQSEMSRKLEYLSKSGLHLEKFSKSAKQVEGIQTAGPSRHEESRLRSELVKPKDQARPESGAQTTKYVSNKPEIHDKNDSDDDDDVICID</sequence>
<dbReference type="EMBL" id="OU898276">
    <property type="protein sequence ID" value="CAG9827005.1"/>
    <property type="molecule type" value="Genomic_DNA"/>
</dbReference>
<dbReference type="OrthoDB" id="77564at2759"/>
<evidence type="ECO:0008006" key="7">
    <source>
        <dbReference type="Google" id="ProtNLM"/>
    </source>
</evidence>
<feature type="compositionally biased region" description="Basic and acidic residues" evidence="4">
    <location>
        <begin position="2635"/>
        <end position="2644"/>
    </location>
</feature>
<keyword evidence="3" id="KW-0802">TPR repeat</keyword>
<feature type="compositionally biased region" description="Polar residues" evidence="4">
    <location>
        <begin position="2699"/>
        <end position="2713"/>
    </location>
</feature>
<reference evidence="5" key="1">
    <citation type="submission" date="2022-01" db="EMBL/GenBank/DDBJ databases">
        <authorList>
            <person name="King R."/>
        </authorList>
    </citation>
    <scope>NUCLEOTIDE SEQUENCE</scope>
</reference>
<feature type="region of interest" description="Disordered" evidence="4">
    <location>
        <begin position="305"/>
        <end position="401"/>
    </location>
</feature>
<proteinExistence type="predicted"/>
<feature type="compositionally biased region" description="Pro residues" evidence="4">
    <location>
        <begin position="1291"/>
        <end position="1301"/>
    </location>
</feature>
<comment type="subcellular location">
    <subcellularLocation>
        <location evidence="1">Nucleus</location>
    </subcellularLocation>
</comment>
<feature type="compositionally biased region" description="Basic and acidic residues" evidence="4">
    <location>
        <begin position="333"/>
        <end position="349"/>
    </location>
</feature>
<keyword evidence="6" id="KW-1185">Reference proteome</keyword>
<feature type="region of interest" description="Disordered" evidence="4">
    <location>
        <begin position="1413"/>
        <end position="1432"/>
    </location>
</feature>
<feature type="compositionally biased region" description="Polar residues" evidence="4">
    <location>
        <begin position="2326"/>
        <end position="2337"/>
    </location>
</feature>
<evidence type="ECO:0000313" key="5">
    <source>
        <dbReference type="EMBL" id="CAG9827005.1"/>
    </source>
</evidence>
<accession>A0A9N9X6Q5</accession>
<feature type="compositionally biased region" description="Acidic residues" evidence="4">
    <location>
        <begin position="1715"/>
        <end position="1726"/>
    </location>
</feature>
<feature type="repeat" description="TPR" evidence="3">
    <location>
        <begin position="1037"/>
        <end position="1070"/>
    </location>
</feature>
<evidence type="ECO:0000313" key="6">
    <source>
        <dbReference type="Proteomes" id="UP001153709"/>
    </source>
</evidence>
<feature type="compositionally biased region" description="Low complexity" evidence="4">
    <location>
        <begin position="1701"/>
        <end position="1714"/>
    </location>
</feature>
<feature type="compositionally biased region" description="Low complexity" evidence="4">
    <location>
        <begin position="1727"/>
        <end position="1736"/>
    </location>
</feature>
<feature type="compositionally biased region" description="Acidic residues" evidence="4">
    <location>
        <begin position="369"/>
        <end position="386"/>
    </location>
</feature>
<feature type="region of interest" description="Disordered" evidence="4">
    <location>
        <begin position="1976"/>
        <end position="2049"/>
    </location>
</feature>
<dbReference type="InterPro" id="IPR019734">
    <property type="entry name" value="TPR_rpt"/>
</dbReference>
<evidence type="ECO:0000256" key="3">
    <source>
        <dbReference type="PROSITE-ProRule" id="PRU00339"/>
    </source>
</evidence>
<feature type="compositionally biased region" description="Polar residues" evidence="4">
    <location>
        <begin position="2207"/>
        <end position="2226"/>
    </location>
</feature>
<feature type="compositionally biased region" description="Low complexity" evidence="4">
    <location>
        <begin position="2188"/>
        <end position="2206"/>
    </location>
</feature>
<feature type="compositionally biased region" description="Polar residues" evidence="4">
    <location>
        <begin position="350"/>
        <end position="366"/>
    </location>
</feature>
<feature type="compositionally biased region" description="Polar residues" evidence="4">
    <location>
        <begin position="1997"/>
        <end position="2012"/>
    </location>
</feature>
<feature type="compositionally biased region" description="Basic and acidic residues" evidence="4">
    <location>
        <begin position="2288"/>
        <end position="2302"/>
    </location>
</feature>
<dbReference type="PANTHER" id="PTHR15502">
    <property type="entry name" value="CALCINEURIN-BINDING PROTEIN CABIN 1-RELATED"/>
    <property type="match status" value="1"/>
</dbReference>
<evidence type="ECO:0000256" key="1">
    <source>
        <dbReference type="ARBA" id="ARBA00004123"/>
    </source>
</evidence>
<dbReference type="GO" id="GO:0006325">
    <property type="term" value="P:chromatin organization"/>
    <property type="evidence" value="ECO:0007669"/>
    <property type="project" value="InterPro"/>
</dbReference>
<feature type="compositionally biased region" description="Low complexity" evidence="4">
    <location>
        <begin position="2227"/>
        <end position="2250"/>
    </location>
</feature>
<name>A0A9N9X6Q5_DIABA</name>
<dbReference type="PROSITE" id="PS50005">
    <property type="entry name" value="TPR"/>
    <property type="match status" value="2"/>
</dbReference>
<dbReference type="GO" id="GO:0005634">
    <property type="term" value="C:nucleus"/>
    <property type="evidence" value="ECO:0007669"/>
    <property type="project" value="UniProtKB-SubCell"/>
</dbReference>
<dbReference type="SMART" id="SM00028">
    <property type="entry name" value="TPR"/>
    <property type="match status" value="6"/>
</dbReference>
<dbReference type="InterPro" id="IPR011990">
    <property type="entry name" value="TPR-like_helical_dom_sf"/>
</dbReference>
<evidence type="ECO:0000256" key="2">
    <source>
        <dbReference type="ARBA" id="ARBA00023242"/>
    </source>
</evidence>
<gene>
    <name evidence="5" type="ORF">DIABBA_LOCUS1053</name>
</gene>
<feature type="region of interest" description="Disordered" evidence="4">
    <location>
        <begin position="2184"/>
        <end position="2364"/>
    </location>
</feature>
<feature type="compositionally biased region" description="Basic and acidic residues" evidence="4">
    <location>
        <begin position="2657"/>
        <end position="2674"/>
    </location>
</feature>
<feature type="compositionally biased region" description="Basic and acidic residues" evidence="4">
    <location>
        <begin position="1498"/>
        <end position="1515"/>
    </location>
</feature>
<dbReference type="SUPFAM" id="SSF48452">
    <property type="entry name" value="TPR-like"/>
    <property type="match status" value="2"/>
</dbReference>
<feature type="compositionally biased region" description="Basic and acidic residues" evidence="4">
    <location>
        <begin position="1355"/>
        <end position="1376"/>
    </location>
</feature>
<evidence type="ECO:0000256" key="4">
    <source>
        <dbReference type="SAM" id="MobiDB-lite"/>
    </source>
</evidence>
<feature type="compositionally biased region" description="Basic and acidic residues" evidence="4">
    <location>
        <begin position="2795"/>
        <end position="2814"/>
    </location>
</feature>
<dbReference type="PANTHER" id="PTHR15502:SF7">
    <property type="entry name" value="CALCINEURIN-BINDING PROTEIN CABIN-1"/>
    <property type="match status" value="1"/>
</dbReference>
<keyword evidence="2" id="KW-0539">Nucleus</keyword>
<feature type="region of interest" description="Disordered" evidence="4">
    <location>
        <begin position="1349"/>
        <end position="1376"/>
    </location>
</feature>
<feature type="region of interest" description="Disordered" evidence="4">
    <location>
        <begin position="2631"/>
        <end position="2760"/>
    </location>
</feature>
<organism evidence="5 6">
    <name type="scientific">Diabrotica balteata</name>
    <name type="common">Banded cucumber beetle</name>
    <dbReference type="NCBI Taxonomy" id="107213"/>
    <lineage>
        <taxon>Eukaryota</taxon>
        <taxon>Metazoa</taxon>
        <taxon>Ecdysozoa</taxon>
        <taxon>Arthropoda</taxon>
        <taxon>Hexapoda</taxon>
        <taxon>Insecta</taxon>
        <taxon>Pterygota</taxon>
        <taxon>Neoptera</taxon>
        <taxon>Endopterygota</taxon>
        <taxon>Coleoptera</taxon>
        <taxon>Polyphaga</taxon>
        <taxon>Cucujiformia</taxon>
        <taxon>Chrysomeloidea</taxon>
        <taxon>Chrysomelidae</taxon>
        <taxon>Galerucinae</taxon>
        <taxon>Diabroticina</taxon>
        <taxon>Diabroticites</taxon>
        <taxon>Diabrotica</taxon>
    </lineage>
</organism>
<feature type="region of interest" description="Disordered" evidence="4">
    <location>
        <begin position="1493"/>
        <end position="1603"/>
    </location>
</feature>
<feature type="compositionally biased region" description="Basic and acidic residues" evidence="4">
    <location>
        <begin position="2338"/>
        <end position="2350"/>
    </location>
</feature>
<protein>
    <recommendedName>
        <fullName evidence="7">Calcineurin-binding protein cabin-1</fullName>
    </recommendedName>
</protein>
<dbReference type="Gene3D" id="1.25.40.10">
    <property type="entry name" value="Tetratricopeptide repeat domain"/>
    <property type="match status" value="2"/>
</dbReference>
<feature type="region of interest" description="Disordered" evidence="4">
    <location>
        <begin position="1289"/>
        <end position="1315"/>
    </location>
</feature>
<feature type="region of interest" description="Disordered" evidence="4">
    <location>
        <begin position="1617"/>
        <end position="1741"/>
    </location>
</feature>
<dbReference type="InterPro" id="IPR033053">
    <property type="entry name" value="Hir3/CABIN1"/>
</dbReference>
<feature type="compositionally biased region" description="Basic and acidic residues" evidence="4">
    <location>
        <begin position="1573"/>
        <end position="1592"/>
    </location>
</feature>
<feature type="compositionally biased region" description="Basic and acidic residues" evidence="4">
    <location>
        <begin position="2723"/>
        <end position="2740"/>
    </location>
</feature>
<feature type="repeat" description="TPR" evidence="3">
    <location>
        <begin position="78"/>
        <end position="111"/>
    </location>
</feature>
<feature type="compositionally biased region" description="Acidic residues" evidence="4">
    <location>
        <begin position="2836"/>
        <end position="2847"/>
    </location>
</feature>
<dbReference type="Proteomes" id="UP001153709">
    <property type="component" value="Chromosome 1"/>
</dbReference>
<feature type="region of interest" description="Disordered" evidence="4">
    <location>
        <begin position="2782"/>
        <end position="2847"/>
    </location>
</feature>
<dbReference type="GO" id="GO:0031491">
    <property type="term" value="F:nucleosome binding"/>
    <property type="evidence" value="ECO:0007669"/>
    <property type="project" value="TreeGrafter"/>
</dbReference>
<feature type="compositionally biased region" description="Basic and acidic residues" evidence="4">
    <location>
        <begin position="1526"/>
        <end position="1566"/>
    </location>
</feature>
<feature type="compositionally biased region" description="Polar residues" evidence="4">
    <location>
        <begin position="2259"/>
        <end position="2276"/>
    </location>
</feature>